<evidence type="ECO:0000259" key="2">
    <source>
        <dbReference type="Pfam" id="PF00534"/>
    </source>
</evidence>
<proteinExistence type="predicted"/>
<dbReference type="PANTHER" id="PTHR46401:SF2">
    <property type="entry name" value="GLYCOSYLTRANSFERASE WBBK-RELATED"/>
    <property type="match status" value="1"/>
</dbReference>
<keyword evidence="1" id="KW-0808">Transferase</keyword>
<feature type="domain" description="Glycosyl transferase family 1" evidence="2">
    <location>
        <begin position="238"/>
        <end position="371"/>
    </location>
</feature>
<reference evidence="3 4" key="1">
    <citation type="submission" date="2020-09" db="EMBL/GenBank/DDBJ databases">
        <title>Brevundimonas sp. LVF1 isolated from an oligotrophic pond in Goettingen, Germany.</title>
        <authorList>
            <person name="Friedrich I."/>
            <person name="Klassen A."/>
            <person name="Neubauer H."/>
            <person name="Schneider D."/>
            <person name="Hertel R."/>
            <person name="Daniel R."/>
        </authorList>
    </citation>
    <scope>NUCLEOTIDE SEQUENCE [LARGE SCALE GENOMIC DNA]</scope>
    <source>
        <strain evidence="3 4">LVF1</strain>
    </source>
</reference>
<keyword evidence="4" id="KW-1185">Reference proteome</keyword>
<dbReference type="PANTHER" id="PTHR46401">
    <property type="entry name" value="GLYCOSYLTRANSFERASE WBBK-RELATED"/>
    <property type="match status" value="1"/>
</dbReference>
<dbReference type="CDD" id="cd03809">
    <property type="entry name" value="GT4_MtfB-like"/>
    <property type="match status" value="1"/>
</dbReference>
<dbReference type="Proteomes" id="UP000663942">
    <property type="component" value="Chromosome"/>
</dbReference>
<dbReference type="EMBL" id="CP062006">
    <property type="protein sequence ID" value="QTC87307.1"/>
    <property type="molecule type" value="Genomic_DNA"/>
</dbReference>
<dbReference type="InterPro" id="IPR001296">
    <property type="entry name" value="Glyco_trans_1"/>
</dbReference>
<evidence type="ECO:0000313" key="3">
    <source>
        <dbReference type="EMBL" id="QTC87307.1"/>
    </source>
</evidence>
<dbReference type="Gene3D" id="3.40.50.2000">
    <property type="entry name" value="Glycogen Phosphorylase B"/>
    <property type="match status" value="2"/>
</dbReference>
<dbReference type="Pfam" id="PF00534">
    <property type="entry name" value="Glycos_transf_1"/>
    <property type="match status" value="1"/>
</dbReference>
<protein>
    <submittedName>
        <fullName evidence="3">Glycosyltransferase family 4 protein</fullName>
    </submittedName>
</protein>
<gene>
    <name evidence="3" type="ORF">IFE19_14605</name>
</gene>
<dbReference type="SUPFAM" id="SSF53756">
    <property type="entry name" value="UDP-Glycosyltransferase/glycogen phosphorylase"/>
    <property type="match status" value="1"/>
</dbReference>
<evidence type="ECO:0000256" key="1">
    <source>
        <dbReference type="ARBA" id="ARBA00022679"/>
    </source>
</evidence>
<dbReference type="RefSeq" id="WP_207823483.1">
    <property type="nucleotide sequence ID" value="NZ_CP062006.1"/>
</dbReference>
<evidence type="ECO:0000313" key="4">
    <source>
        <dbReference type="Proteomes" id="UP000663942"/>
    </source>
</evidence>
<sequence length="424" mass="46380">MTRPVLFDASRLVSRNSRSAPTGIDRVCLAYAEWLLAMPSVDLIPVRGRRGGLVAVDRIWFGDLVRDVRERWNGDRAVYRPQDHALDLALRMPLDQRVALREESPPDTPPKKSARRLAAAPRLLASRRLPPLSAGALYLNAAHTGLEDDSILTTLGDAGVERVVLLHDLIPITHPEYCRPGDDQKHRRRLNTILNHADAVIVNSRYTGDELRRFAAAENRRPPRTIVAHLGVEDVFRQRPASTTAPTLPYFLHVGTVEGRKNLAFLLTIWSRLAEVMGEAAPQLVLVGSHGWESEAVLDHLERSPRIQKLVHHVAGVGDDTLMQLMAGARALLAPSSVEGFDLPAVEARTMGVPVIASDIPVHREVAPDAVLVDPIDGLGWLRAIQAAVDAPAAQAARFSPTWDGHFAVVGAALDLPGRATDRA</sequence>
<organism evidence="3 4">
    <name type="scientific">Brevundimonas pondensis</name>
    <dbReference type="NCBI Taxonomy" id="2774189"/>
    <lineage>
        <taxon>Bacteria</taxon>
        <taxon>Pseudomonadati</taxon>
        <taxon>Pseudomonadota</taxon>
        <taxon>Alphaproteobacteria</taxon>
        <taxon>Caulobacterales</taxon>
        <taxon>Caulobacteraceae</taxon>
        <taxon>Brevundimonas</taxon>
    </lineage>
</organism>
<accession>A0ABX7SI09</accession>
<name>A0ABX7SI09_9CAUL</name>